<dbReference type="Gene3D" id="3.40.50.300">
    <property type="entry name" value="P-loop containing nucleotide triphosphate hydrolases"/>
    <property type="match status" value="1"/>
</dbReference>
<dbReference type="AlphaFoldDB" id="A0AAV2PJR9"/>
<keyword evidence="8" id="KW-0460">Magnesium</keyword>
<keyword evidence="2 7" id="KW-0547">Nucleotide-binding</keyword>
<dbReference type="InterPro" id="IPR027417">
    <property type="entry name" value="P-loop_NTPase"/>
</dbReference>
<dbReference type="Proteomes" id="UP001497623">
    <property type="component" value="Unassembled WGS sequence"/>
</dbReference>
<feature type="binding site" evidence="8">
    <location>
        <position position="35"/>
    </location>
    <ligand>
        <name>Mg(2+)</name>
        <dbReference type="ChEBI" id="CHEBI:18420"/>
    </ligand>
</feature>
<dbReference type="SMART" id="SM00178">
    <property type="entry name" value="SAR"/>
    <property type="match status" value="1"/>
</dbReference>
<evidence type="ECO:0000256" key="1">
    <source>
        <dbReference type="ARBA" id="ARBA00022707"/>
    </source>
</evidence>
<dbReference type="PROSITE" id="PS51417">
    <property type="entry name" value="ARF"/>
    <property type="match status" value="1"/>
</dbReference>
<feature type="binding site" evidence="7">
    <location>
        <begin position="28"/>
        <end position="35"/>
    </location>
    <ligand>
        <name>GTP</name>
        <dbReference type="ChEBI" id="CHEBI:37565"/>
    </ligand>
</feature>
<evidence type="ECO:0000256" key="7">
    <source>
        <dbReference type="PIRSR" id="PIRSR606689-1"/>
    </source>
</evidence>
<keyword evidence="8" id="KW-0479">Metal-binding</keyword>
<dbReference type="EMBL" id="CAXKWB010000375">
    <property type="protein sequence ID" value="CAL4060487.1"/>
    <property type="molecule type" value="Genomic_DNA"/>
</dbReference>
<evidence type="ECO:0000256" key="2">
    <source>
        <dbReference type="ARBA" id="ARBA00022741"/>
    </source>
</evidence>
<evidence type="ECO:0000313" key="11">
    <source>
        <dbReference type="Proteomes" id="UP001497623"/>
    </source>
</evidence>
<evidence type="ECO:0000256" key="5">
    <source>
        <dbReference type="ARBA" id="ARBA00054648"/>
    </source>
</evidence>
<keyword evidence="11" id="KW-1185">Reference proteome</keyword>
<feature type="binding site" evidence="7">
    <location>
        <position position="79"/>
    </location>
    <ligand>
        <name>GTP</name>
        <dbReference type="ChEBI" id="CHEBI:37565"/>
    </ligand>
</feature>
<dbReference type="GO" id="GO:0005525">
    <property type="term" value="F:GTP binding"/>
    <property type="evidence" value="ECO:0007669"/>
    <property type="project" value="UniProtKB-KW"/>
</dbReference>
<dbReference type="GO" id="GO:0046872">
    <property type="term" value="F:metal ion binding"/>
    <property type="evidence" value="ECO:0007669"/>
    <property type="project" value="UniProtKB-KW"/>
</dbReference>
<organism evidence="10 11">
    <name type="scientific">Meganyctiphanes norvegica</name>
    <name type="common">Northern krill</name>
    <name type="synonym">Thysanopoda norvegica</name>
    <dbReference type="NCBI Taxonomy" id="48144"/>
    <lineage>
        <taxon>Eukaryota</taxon>
        <taxon>Metazoa</taxon>
        <taxon>Ecdysozoa</taxon>
        <taxon>Arthropoda</taxon>
        <taxon>Crustacea</taxon>
        <taxon>Multicrustacea</taxon>
        <taxon>Malacostraca</taxon>
        <taxon>Eumalacostraca</taxon>
        <taxon>Eucarida</taxon>
        <taxon>Euphausiacea</taxon>
        <taxon>Euphausiidae</taxon>
        <taxon>Meganyctiphanes</taxon>
    </lineage>
</organism>
<feature type="binding site" evidence="8">
    <location>
        <position position="52"/>
    </location>
    <ligand>
        <name>Mg(2+)</name>
        <dbReference type="ChEBI" id="CHEBI:18420"/>
    </ligand>
</feature>
<evidence type="ECO:0000256" key="4">
    <source>
        <dbReference type="ARBA" id="ARBA00023288"/>
    </source>
</evidence>
<dbReference type="PRINTS" id="PR00328">
    <property type="entry name" value="SAR1GTPBP"/>
</dbReference>
<comment type="function">
    <text evidence="5">May play a role in apoptosis. May act as a tumor suppressor.</text>
</comment>
<evidence type="ECO:0000256" key="6">
    <source>
        <dbReference type="ARBA" id="ARBA00072409"/>
    </source>
</evidence>
<dbReference type="SMART" id="SM00175">
    <property type="entry name" value="RAB"/>
    <property type="match status" value="1"/>
</dbReference>
<dbReference type="SMART" id="SM00177">
    <property type="entry name" value="ARF"/>
    <property type="match status" value="1"/>
</dbReference>
<dbReference type="SUPFAM" id="SSF52540">
    <property type="entry name" value="P-loop containing nucleoside triphosphate hydrolases"/>
    <property type="match status" value="1"/>
</dbReference>
<dbReference type="GO" id="GO:0003924">
    <property type="term" value="F:GTPase activity"/>
    <property type="evidence" value="ECO:0007669"/>
    <property type="project" value="InterPro"/>
</dbReference>
<comment type="caution">
    <text evidence="10">The sequence shown here is derived from an EMBL/GenBank/DDBJ whole genome shotgun (WGS) entry which is preliminary data.</text>
</comment>
<feature type="non-terminal residue" evidence="10">
    <location>
        <position position="218"/>
    </location>
</feature>
<evidence type="ECO:0000256" key="3">
    <source>
        <dbReference type="ARBA" id="ARBA00023134"/>
    </source>
</evidence>
<keyword evidence="1" id="KW-0519">Myristate</keyword>
<keyword evidence="3 7" id="KW-0342">GTP-binding</keyword>
<accession>A0AAV2PJR9</accession>
<dbReference type="InterPro" id="IPR006689">
    <property type="entry name" value="Small_GTPase_ARF/SAR"/>
</dbReference>
<dbReference type="NCBIfam" id="TIGR00231">
    <property type="entry name" value="small_GTP"/>
    <property type="match status" value="1"/>
</dbReference>
<evidence type="ECO:0000313" key="10">
    <source>
        <dbReference type="EMBL" id="CAL4060487.1"/>
    </source>
</evidence>
<dbReference type="PANTHER" id="PTHR11711">
    <property type="entry name" value="ADP RIBOSYLATION FACTOR-RELATED"/>
    <property type="match status" value="1"/>
</dbReference>
<dbReference type="InterPro" id="IPR005225">
    <property type="entry name" value="Small_GTP-bd"/>
</dbReference>
<comment type="similarity">
    <text evidence="9">Belongs to the small GTPase superfamily. Arf family.</text>
</comment>
<dbReference type="InterPro" id="IPR024156">
    <property type="entry name" value="Small_GTPase_ARF"/>
</dbReference>
<dbReference type="PROSITE" id="PS51419">
    <property type="entry name" value="RAB"/>
    <property type="match status" value="1"/>
</dbReference>
<reference evidence="10 11" key="1">
    <citation type="submission" date="2024-05" db="EMBL/GenBank/DDBJ databases">
        <authorList>
            <person name="Wallberg A."/>
        </authorList>
    </citation>
    <scope>NUCLEOTIDE SEQUENCE [LARGE SCALE GENOMIC DNA]</scope>
</reference>
<keyword evidence="4" id="KW-0449">Lipoprotein</keyword>
<gene>
    <name evidence="10" type="ORF">MNOR_LOCUS1415</name>
</gene>
<protein>
    <recommendedName>
        <fullName evidence="6">ADP-ribosylation factor-like protein 11</fullName>
    </recommendedName>
</protein>
<dbReference type="FunFam" id="3.40.50.300:FF:000898">
    <property type="entry name" value="ADP-ribosylation factor-like protein 11"/>
    <property type="match status" value="1"/>
</dbReference>
<dbReference type="GO" id="GO:0016192">
    <property type="term" value="P:vesicle-mediated transport"/>
    <property type="evidence" value="ECO:0007669"/>
    <property type="project" value="UniProtKB-ARBA"/>
</dbReference>
<name>A0AAV2PJR9_MEGNR</name>
<evidence type="ECO:0000256" key="8">
    <source>
        <dbReference type="PIRSR" id="PIRSR606689-2"/>
    </source>
</evidence>
<sequence>MGGTVGKGRSILDALSSLTTPLHIVMIGLDSAGKTTALYRLKFDQYLNSVPTIGFNCENVKGTTGKSKGISFLVWDVGGQDKLRPLWRSYTRCTDGIVFVVDSADTERMDEAKMELRRTINSQENNGAPILVLANKQDLAGAKNAAYIEKHLGLDRMGPHQMYKVQPTCAIMGEGLEEGLEALYDMTLKRKKAFKGTPRAKKRRRESTLHNIKELVLR</sequence>
<dbReference type="GO" id="GO:0051649">
    <property type="term" value="P:establishment of localization in cell"/>
    <property type="evidence" value="ECO:0007669"/>
    <property type="project" value="UniProtKB-ARBA"/>
</dbReference>
<feature type="binding site" evidence="7">
    <location>
        <begin position="135"/>
        <end position="138"/>
    </location>
    <ligand>
        <name>GTP</name>
        <dbReference type="ChEBI" id="CHEBI:37565"/>
    </ligand>
</feature>
<dbReference type="Pfam" id="PF00025">
    <property type="entry name" value="Arf"/>
    <property type="match status" value="1"/>
</dbReference>
<evidence type="ECO:0000256" key="9">
    <source>
        <dbReference type="RuleBase" id="RU003925"/>
    </source>
</evidence>
<proteinExistence type="inferred from homology"/>